<evidence type="ECO:0000256" key="5">
    <source>
        <dbReference type="ARBA" id="ARBA00023242"/>
    </source>
</evidence>
<dbReference type="GO" id="GO:0008270">
    <property type="term" value="F:zinc ion binding"/>
    <property type="evidence" value="ECO:0007669"/>
    <property type="project" value="UniProtKB-KW"/>
</dbReference>
<evidence type="ECO:0000256" key="4">
    <source>
        <dbReference type="ARBA" id="ARBA00022833"/>
    </source>
</evidence>
<dbReference type="PROSITE" id="PS00028">
    <property type="entry name" value="ZINC_FINGER_C2H2_1"/>
    <property type="match status" value="5"/>
</dbReference>
<gene>
    <name evidence="10" type="ORF">V1478_000863</name>
</gene>
<protein>
    <recommendedName>
        <fullName evidence="9">C2H2-type domain-containing protein</fullName>
    </recommendedName>
</protein>
<dbReference type="EMBL" id="JAUDFV010000020">
    <property type="protein sequence ID" value="KAL2740722.1"/>
    <property type="molecule type" value="Genomic_DNA"/>
</dbReference>
<feature type="region of interest" description="Disordered" evidence="8">
    <location>
        <begin position="1503"/>
        <end position="1611"/>
    </location>
</feature>
<feature type="region of interest" description="Disordered" evidence="8">
    <location>
        <begin position="1748"/>
        <end position="1884"/>
    </location>
</feature>
<name>A0ABD2C6P5_VESSQ</name>
<feature type="compositionally biased region" description="Low complexity" evidence="8">
    <location>
        <begin position="1757"/>
        <end position="1772"/>
    </location>
</feature>
<evidence type="ECO:0000313" key="11">
    <source>
        <dbReference type="Proteomes" id="UP001607302"/>
    </source>
</evidence>
<keyword evidence="4" id="KW-0862">Zinc</keyword>
<feature type="domain" description="C2H2-type" evidence="9">
    <location>
        <begin position="1347"/>
        <end position="1374"/>
    </location>
</feature>
<feature type="region of interest" description="Disordered" evidence="8">
    <location>
        <begin position="927"/>
        <end position="1002"/>
    </location>
</feature>
<accession>A0ABD2C6P5</accession>
<dbReference type="PROSITE" id="PS50157">
    <property type="entry name" value="ZINC_FINGER_C2H2_2"/>
    <property type="match status" value="3"/>
</dbReference>
<evidence type="ECO:0000256" key="3">
    <source>
        <dbReference type="ARBA" id="ARBA00022771"/>
    </source>
</evidence>
<keyword evidence="11" id="KW-1185">Reference proteome</keyword>
<evidence type="ECO:0000256" key="8">
    <source>
        <dbReference type="SAM" id="MobiDB-lite"/>
    </source>
</evidence>
<feature type="compositionally biased region" description="Polar residues" evidence="8">
    <location>
        <begin position="931"/>
        <end position="948"/>
    </location>
</feature>
<feature type="compositionally biased region" description="Low complexity" evidence="8">
    <location>
        <begin position="949"/>
        <end position="968"/>
    </location>
</feature>
<keyword evidence="2" id="KW-0677">Repeat</keyword>
<feature type="domain" description="C2H2-type" evidence="9">
    <location>
        <begin position="891"/>
        <end position="918"/>
    </location>
</feature>
<comment type="caution">
    <text evidence="10">The sequence shown here is derived from an EMBL/GenBank/DDBJ whole genome shotgun (WGS) entry which is preliminary data.</text>
</comment>
<evidence type="ECO:0000259" key="9">
    <source>
        <dbReference type="PROSITE" id="PS50157"/>
    </source>
</evidence>
<organism evidence="10 11">
    <name type="scientific">Vespula squamosa</name>
    <name type="common">Southern yellow jacket</name>
    <name type="synonym">Wasp</name>
    <dbReference type="NCBI Taxonomy" id="30214"/>
    <lineage>
        <taxon>Eukaryota</taxon>
        <taxon>Metazoa</taxon>
        <taxon>Ecdysozoa</taxon>
        <taxon>Arthropoda</taxon>
        <taxon>Hexapoda</taxon>
        <taxon>Insecta</taxon>
        <taxon>Pterygota</taxon>
        <taxon>Neoptera</taxon>
        <taxon>Endopterygota</taxon>
        <taxon>Hymenoptera</taxon>
        <taxon>Apocrita</taxon>
        <taxon>Aculeata</taxon>
        <taxon>Vespoidea</taxon>
        <taxon>Vespidae</taxon>
        <taxon>Vespinae</taxon>
        <taxon>Vespula</taxon>
    </lineage>
</organism>
<dbReference type="InterPro" id="IPR013087">
    <property type="entry name" value="Znf_C2H2_type"/>
</dbReference>
<evidence type="ECO:0000313" key="10">
    <source>
        <dbReference type="EMBL" id="KAL2740722.1"/>
    </source>
</evidence>
<feature type="compositionally biased region" description="Basic and acidic residues" evidence="8">
    <location>
        <begin position="970"/>
        <end position="999"/>
    </location>
</feature>
<feature type="domain" description="C2H2-type" evidence="9">
    <location>
        <begin position="778"/>
        <end position="806"/>
    </location>
</feature>
<evidence type="ECO:0000256" key="1">
    <source>
        <dbReference type="ARBA" id="ARBA00022723"/>
    </source>
</evidence>
<evidence type="ECO:0000256" key="2">
    <source>
        <dbReference type="ARBA" id="ARBA00022737"/>
    </source>
</evidence>
<feature type="region of interest" description="Disordered" evidence="8">
    <location>
        <begin position="1640"/>
        <end position="1681"/>
    </location>
</feature>
<comment type="similarity">
    <text evidence="6">Belongs to the snail C2H2-type zinc-finger protein family.</text>
</comment>
<dbReference type="SMART" id="SM00355">
    <property type="entry name" value="ZnF_C2H2"/>
    <property type="match status" value="11"/>
</dbReference>
<reference evidence="10 11" key="1">
    <citation type="journal article" date="2024" name="Ann. Entomol. Soc. Am.">
        <title>Genomic analyses of the southern and eastern yellowjacket wasps (Hymenoptera: Vespidae) reveal evolutionary signatures of social life.</title>
        <authorList>
            <person name="Catto M.A."/>
            <person name="Caine P.B."/>
            <person name="Orr S.E."/>
            <person name="Hunt B.G."/>
            <person name="Goodisman M.A.D."/>
        </authorList>
    </citation>
    <scope>NUCLEOTIDE SEQUENCE [LARGE SCALE GENOMIC DNA]</scope>
    <source>
        <strain evidence="10">233</strain>
        <tissue evidence="10">Head and thorax</tissue>
    </source>
</reference>
<feature type="compositionally biased region" description="Polar residues" evidence="8">
    <location>
        <begin position="1773"/>
        <end position="1884"/>
    </location>
</feature>
<dbReference type="Gene3D" id="3.30.160.60">
    <property type="entry name" value="Classic Zinc Finger"/>
    <property type="match status" value="2"/>
</dbReference>
<dbReference type="PANTHER" id="PTHR24388:SF104">
    <property type="entry name" value="AT-RICH BINDING PROTEIN-RELATED"/>
    <property type="match status" value="1"/>
</dbReference>
<dbReference type="InterPro" id="IPR050527">
    <property type="entry name" value="Snail/Krueppel_Znf"/>
</dbReference>
<keyword evidence="1" id="KW-0479">Metal-binding</keyword>
<sequence length="2226" mass="253140">MAIALSNITHSIKHEEIQACSSNIKILQKSLCKPVSVVLQRLSQETFIKEFKKYLYITKSQCKSKIMYQRKKRSKFRQFGSISRKFKEQKLQLNNDISKIFGTNNKPENTSLNLTNNVYVDDQLDNERENSDQRINKKEVLQNVQPVLMLSNQVTLNQIDENELKSKKKIQETPKCIFSPENIIDNNKSKQNSYAYDDTESIYSLPKTNDELLSIKEADKNEKCLDKRKYKRKYMSHEESNDIANSIKNQRKRKKKTEFHHKDLEQTIVLNHFKPTDNKVTMSNLHLHAPYSNITDSKVILTKLENMYDNKYIINWKKKCPQQFLLFQNLESIEEQKHFPINILPTKTTDNSHKDVTRDSESNMNTEIGLNSCILPSKYEQPKSPKVLLVKLEKLGLSLKEQNAVSKVEHSTAQYIDHPKINFFNHSSNVLVRNSEVSSTTNECISTIEALAQLNPFEKENNAMIKYLLSKHAKLNVSTIQLEQNSSSSPKRILQDVHNLEKFSEISSYISEKPNIWSESRENMEYSEICTSSIYEVEETSNLSKSSQIIQNEIISPQMMLLKTHLQRYLERVSRNSSLEEVNSITVSDEILKRNSKLKETQILPPLITEQSISQIKYNETLKLTSAIDYENIIILQNNEKILIDNDKQNASEKDINQELNCVEDLSQFSIHKNSNINNLTNESIISALKETATQDIPVNNISISTESPILYDKKNSIKDTDLSNKTSVKKDSRKITSSDDIIKKTDVSNINLPKNVQIEEINLLQSKITTSDNSFLYECVVCGSSFPKFKILQSHLKKCLKKERNSADNNNMILNRSKDKNILETSECDGTPELNSQQQSSTLGNNNTVLSKFLTISSISKSKTKKINHENRQKDKRTRRKISHCGNKTTQCTVCSEVFDSMISLSKHIYGHTEKELQKAYEIAKKKQRWQNASGSNSEKIDMNTTDSSQKAQTSESSSSTIESSQTDLENKKKENTANKIISMEKMRQKENKSKEVENSLEPLTTETNKQISMKISTVRETKSIKFCACHKNQFKNKISIELILFCNICNILFQTRECFEAHFENAETYLCNAKRLTSRVPKLYCNICQVVLYSFIGMRQHMENHLRNFQRIKLFCHICKVRFIGIGPIFNLHWFNHTRNVCYVASVSNFPKISIVDPTSDGWSIITTDEFKYLVVTEYVCSLCNAQCFSKNQLKNHKSSCTENSVSKLPSIISVNNHEDQDIQPESNLRLFCDNCNLTFSQKSLYEKHVASHENNLQSECICVSMTDIRKTYICNICTNVYENLKEFIIHWQSHNMVRENFTCNQCKESFSSLETYIEHSNECYTAIIKTGNTSCQVIYHKMNLTCKICNLTFDSSKTLLQHNSIHNEKLNTVHSNNTCNDLNAQQISLVYPTQLEPDLIKPITIFTHSTDEITTNNSAALVNKSISEVLENQNSTINQSIDSLKLATNSRSVESLKTVFDVSLSDYRSIVDQDLENLLSVSDTKTDDSNATETNNFVRNNRSSVLMNKSEKKKETTAENNNLNKYDNRKDLNNKNTIIVKSPDSKKKNVLDKNPPSSENIDVNETQDDIILIEPKIPEENQNNSKESVKPMTSLQSNNSIETSEDSVKTKKYLRVKNISELIDQNLQNNFYSTNDQDGNINISTSSSMNLSNQEQTKSPNVESHSITTSLNTKQNPVPTTSAAKVYKMIIIDHSPTKKQAAYVPCYESEKLKECCTVPSASVQKKRGTPISTPRSARRATLIQSAQKTTPKLASQAAQKATPTPAPQSVQKETLTPTSQSAQRETLPSIPQSAQRETLIPTPQSAQKETLIPTPQSAQRETLPSIPQSAQRETLISTPQSAQKETPTPQSAQRETLTPTPQSAQREILTPTSQSAQREIPQSEQIATSILASNSVRTATSMPILRSALLSVTPFTVSCTAQSQVSNVQYSSIKPFTTNSYSMNSKIITAATYASSIIRQPQNMTQNQGILIASSSSVSTDSSTNNYMNNTYIAQRNNTELSKTASTSMISNLQLTNNISNQNLKTGQPHDTHSTIKLQNAVHNTYSNRRAKVIPVKIRPRNSIQSYINNETSSLPVSSDRNHYYNNSNIKYPSINEGNLAVMQTQYSKQNNNRTNNVISMQELSNNLFQMSTFCQPVVANSHSVMSPSLVHYQPSTSVASSQFVHSLYACRFCPKVIYFSTVQELDYHLNLHHNFFCNICNERLFSSNDLDIHKFKHNSLWF</sequence>
<dbReference type="InterPro" id="IPR003604">
    <property type="entry name" value="Matrin/U1-like-C_Znf_C2H2"/>
</dbReference>
<feature type="region of interest" description="Disordered" evidence="8">
    <location>
        <begin position="235"/>
        <end position="257"/>
    </location>
</feature>
<evidence type="ECO:0000256" key="7">
    <source>
        <dbReference type="PROSITE-ProRule" id="PRU00042"/>
    </source>
</evidence>
<dbReference type="Proteomes" id="UP001607302">
    <property type="component" value="Unassembled WGS sequence"/>
</dbReference>
<feature type="compositionally biased region" description="Polar residues" evidence="8">
    <location>
        <begin position="1583"/>
        <end position="1605"/>
    </location>
</feature>
<dbReference type="PANTHER" id="PTHR24388">
    <property type="entry name" value="ZINC FINGER PROTEIN"/>
    <property type="match status" value="1"/>
</dbReference>
<evidence type="ECO:0000256" key="6">
    <source>
        <dbReference type="ARBA" id="ARBA00037948"/>
    </source>
</evidence>
<dbReference type="SMART" id="SM00451">
    <property type="entry name" value="ZnF_U1"/>
    <property type="match status" value="4"/>
</dbReference>
<proteinExistence type="inferred from homology"/>
<keyword evidence="3 7" id="KW-0863">Zinc-finger</keyword>
<keyword evidence="5" id="KW-0539">Nucleus</keyword>
<feature type="compositionally biased region" description="Polar residues" evidence="8">
    <location>
        <begin position="1558"/>
        <end position="1567"/>
    </location>
</feature>